<dbReference type="InterPro" id="IPR045889">
    <property type="entry name" value="MES/HNL"/>
</dbReference>
<accession>A0A8S0VF53</accession>
<dbReference type="PANTHER" id="PTHR10992">
    <property type="entry name" value="METHYLESTERASE FAMILY MEMBER"/>
    <property type="match status" value="1"/>
</dbReference>
<dbReference type="InterPro" id="IPR029058">
    <property type="entry name" value="AB_hydrolase_fold"/>
</dbReference>
<organism evidence="3 4">
    <name type="scientific">Olea europaea subsp. europaea</name>
    <dbReference type="NCBI Taxonomy" id="158383"/>
    <lineage>
        <taxon>Eukaryota</taxon>
        <taxon>Viridiplantae</taxon>
        <taxon>Streptophyta</taxon>
        <taxon>Embryophyta</taxon>
        <taxon>Tracheophyta</taxon>
        <taxon>Spermatophyta</taxon>
        <taxon>Magnoliopsida</taxon>
        <taxon>eudicotyledons</taxon>
        <taxon>Gunneridae</taxon>
        <taxon>Pentapetalae</taxon>
        <taxon>asterids</taxon>
        <taxon>lamiids</taxon>
        <taxon>Lamiales</taxon>
        <taxon>Oleaceae</taxon>
        <taxon>Oleeae</taxon>
        <taxon>Olea</taxon>
    </lineage>
</organism>
<proteinExistence type="predicted"/>
<reference evidence="3 4" key="1">
    <citation type="submission" date="2019-12" db="EMBL/GenBank/DDBJ databases">
        <authorList>
            <person name="Alioto T."/>
            <person name="Alioto T."/>
            <person name="Gomez Garrido J."/>
        </authorList>
    </citation>
    <scope>NUCLEOTIDE SEQUENCE [LARGE SCALE GENOMIC DNA]</scope>
</reference>
<keyword evidence="1" id="KW-0378">Hydrolase</keyword>
<dbReference type="Pfam" id="PF00561">
    <property type="entry name" value="Abhydrolase_1"/>
    <property type="match status" value="1"/>
</dbReference>
<dbReference type="GO" id="GO:0080030">
    <property type="term" value="F:methyl indole-3-acetate esterase activity"/>
    <property type="evidence" value="ECO:0007669"/>
    <property type="project" value="TreeGrafter"/>
</dbReference>
<dbReference type="GO" id="GO:0080032">
    <property type="term" value="F:methyl jasmonate esterase activity"/>
    <property type="evidence" value="ECO:0007669"/>
    <property type="project" value="TreeGrafter"/>
</dbReference>
<keyword evidence="4" id="KW-1185">Reference proteome</keyword>
<dbReference type="Proteomes" id="UP000594638">
    <property type="component" value="Unassembled WGS sequence"/>
</dbReference>
<dbReference type="OrthoDB" id="408373at2759"/>
<dbReference type="GO" id="GO:0009694">
    <property type="term" value="P:jasmonic acid metabolic process"/>
    <property type="evidence" value="ECO:0007669"/>
    <property type="project" value="TreeGrafter"/>
</dbReference>
<name>A0A8S0VF53_OLEEU</name>
<dbReference type="FunFam" id="3.40.50.1820:FF:000051">
    <property type="entry name" value="(S)-hydroxynitrile lyase"/>
    <property type="match status" value="1"/>
</dbReference>
<sequence length="264" mass="29869">MGDNQKQHLVLVHGICHGAWCWYKLQTLLEDAGYRVSNLDMSASGIDPKSLADLSTFPEYTDPLLNFMESIPSVETVVLIGHSLAGMNLAFAMEKYPKKVSLAIFIAAIMPDAINKPSFVLEEYFSRIPPGAFMDSHFPPFGRPENKLMAINFGPQYMAATIYSRSPPEDRTLANNLVRPGCFFMEDLSKRKPFSNNKYGSVKRAFIIAGATDAEHKFYRWEIENFEVPIVKEMDKETTDHMAMISNPKTLCRYILDIVENKPN</sequence>
<protein>
    <recommendedName>
        <fullName evidence="2">AB hydrolase-1 domain-containing protein</fullName>
    </recommendedName>
</protein>
<dbReference type="EMBL" id="CACTIH010009311">
    <property type="protein sequence ID" value="CAA3029472.1"/>
    <property type="molecule type" value="Genomic_DNA"/>
</dbReference>
<feature type="domain" description="AB hydrolase-1" evidence="2">
    <location>
        <begin position="8"/>
        <end position="126"/>
    </location>
</feature>
<evidence type="ECO:0000256" key="1">
    <source>
        <dbReference type="ARBA" id="ARBA00022801"/>
    </source>
</evidence>
<dbReference type="Gene3D" id="3.40.50.1820">
    <property type="entry name" value="alpha/beta hydrolase"/>
    <property type="match status" value="1"/>
</dbReference>
<dbReference type="SUPFAM" id="SSF53474">
    <property type="entry name" value="alpha/beta-Hydrolases"/>
    <property type="match status" value="1"/>
</dbReference>
<dbReference type="GO" id="GO:0080031">
    <property type="term" value="F:methyl salicylate esterase activity"/>
    <property type="evidence" value="ECO:0007669"/>
    <property type="project" value="TreeGrafter"/>
</dbReference>
<gene>
    <name evidence="3" type="ORF">OLEA9_A068679</name>
</gene>
<dbReference type="GO" id="GO:0009696">
    <property type="term" value="P:salicylic acid metabolic process"/>
    <property type="evidence" value="ECO:0007669"/>
    <property type="project" value="TreeGrafter"/>
</dbReference>
<dbReference type="AlphaFoldDB" id="A0A8S0VF53"/>
<dbReference type="PANTHER" id="PTHR10992:SF1083">
    <property type="entry name" value="METHYLESTERASE 1"/>
    <property type="match status" value="1"/>
</dbReference>
<dbReference type="Gramene" id="OE9A068679T2">
    <property type="protein sequence ID" value="OE9A068679C2"/>
    <property type="gene ID" value="OE9A068679"/>
</dbReference>
<evidence type="ECO:0000313" key="3">
    <source>
        <dbReference type="EMBL" id="CAA3029472.1"/>
    </source>
</evidence>
<evidence type="ECO:0000259" key="2">
    <source>
        <dbReference type="Pfam" id="PF00561"/>
    </source>
</evidence>
<comment type="caution">
    <text evidence="3">The sequence shown here is derived from an EMBL/GenBank/DDBJ whole genome shotgun (WGS) entry which is preliminary data.</text>
</comment>
<dbReference type="InterPro" id="IPR000073">
    <property type="entry name" value="AB_hydrolase_1"/>
</dbReference>
<evidence type="ECO:0000313" key="4">
    <source>
        <dbReference type="Proteomes" id="UP000594638"/>
    </source>
</evidence>